<protein>
    <submittedName>
        <fullName evidence="3">(diamondback moth) hypothetical protein</fullName>
    </submittedName>
</protein>
<accession>A0A8S4FL87</accession>
<comment type="similarity">
    <text evidence="1">Belongs to the phosducin family.</text>
</comment>
<dbReference type="Pfam" id="PF02114">
    <property type="entry name" value="Phosducin"/>
    <property type="match status" value="1"/>
</dbReference>
<dbReference type="EMBL" id="CAJHNJ030000035">
    <property type="protein sequence ID" value="CAG9127980.1"/>
    <property type="molecule type" value="Genomic_DNA"/>
</dbReference>
<dbReference type="GO" id="GO:0006457">
    <property type="term" value="P:protein folding"/>
    <property type="evidence" value="ECO:0007669"/>
    <property type="project" value="TreeGrafter"/>
</dbReference>
<feature type="domain" description="Phosducin" evidence="2">
    <location>
        <begin position="37"/>
        <end position="199"/>
    </location>
</feature>
<dbReference type="AlphaFoldDB" id="A0A8S4FL87"/>
<evidence type="ECO:0000313" key="4">
    <source>
        <dbReference type="Proteomes" id="UP000653454"/>
    </source>
</evidence>
<gene>
    <name evidence="3" type="ORF">PLXY2_LOCUS9069</name>
</gene>
<dbReference type="Gene3D" id="3.40.30.10">
    <property type="entry name" value="Glutaredoxin"/>
    <property type="match status" value="1"/>
</dbReference>
<dbReference type="PANTHER" id="PTHR45809:SF3">
    <property type="entry name" value="VIRAL IAP-ASSOCIATED FACTOR HOMOLOG"/>
    <property type="match status" value="1"/>
</dbReference>
<comment type="caution">
    <text evidence="3">The sequence shown here is derived from an EMBL/GenBank/DDBJ whole genome shotgun (WGS) entry which is preliminary data.</text>
</comment>
<evidence type="ECO:0000313" key="3">
    <source>
        <dbReference type="EMBL" id="CAG9127980.1"/>
    </source>
</evidence>
<dbReference type="InterPro" id="IPR024253">
    <property type="entry name" value="Phosducin_thioredoxin-like_dom"/>
</dbReference>
<dbReference type="PANTHER" id="PTHR45809">
    <property type="entry name" value="VIRAL IAP-ASSOCIATED FACTOR HOMOLOG"/>
    <property type="match status" value="1"/>
</dbReference>
<dbReference type="InterPro" id="IPR036249">
    <property type="entry name" value="Thioredoxin-like_sf"/>
</dbReference>
<reference evidence="3" key="1">
    <citation type="submission" date="2020-11" db="EMBL/GenBank/DDBJ databases">
        <authorList>
            <person name="Whiteford S."/>
        </authorList>
    </citation>
    <scope>NUCLEOTIDE SEQUENCE</scope>
</reference>
<keyword evidence="4" id="KW-1185">Reference proteome</keyword>
<dbReference type="SUPFAM" id="SSF52833">
    <property type="entry name" value="Thioredoxin-like"/>
    <property type="match status" value="1"/>
</dbReference>
<evidence type="ECO:0000259" key="2">
    <source>
        <dbReference type="Pfam" id="PF02114"/>
    </source>
</evidence>
<dbReference type="CDD" id="cd02988">
    <property type="entry name" value="Phd_like_VIAF"/>
    <property type="match status" value="1"/>
</dbReference>
<proteinExistence type="inferred from homology"/>
<evidence type="ECO:0000256" key="1">
    <source>
        <dbReference type="ARBA" id="ARBA00009686"/>
    </source>
</evidence>
<name>A0A8S4FL87_PLUXY</name>
<sequence>MQNPNEDTEWNDVLRAKGIIPQKEKEISEADIVNMIEQTIQQKQDEKDKQLSELGLDELEDSEDETVLEAYRQKRIAELKRLSEKPKFGDVKEVSGQDYVQEVNKAGDNIWVVIHLYKQGIQQCALLNQHFRQLAAKFPYTKFLKAVAQTCIPNFPERNLPSVFVYFEGDMKKQFVGPHELRGTALTVEELEFILGQAGAVDTKITEDPRPKIKDKMFQDLGNNDW</sequence>
<dbReference type="InterPro" id="IPR051498">
    <property type="entry name" value="Phosducin-like_chap/apop_reg"/>
</dbReference>
<dbReference type="Proteomes" id="UP000653454">
    <property type="component" value="Unassembled WGS sequence"/>
</dbReference>
<dbReference type="GO" id="GO:0005737">
    <property type="term" value="C:cytoplasm"/>
    <property type="evidence" value="ECO:0007669"/>
    <property type="project" value="TreeGrafter"/>
</dbReference>
<organism evidence="3 4">
    <name type="scientific">Plutella xylostella</name>
    <name type="common">Diamondback moth</name>
    <name type="synonym">Plutella maculipennis</name>
    <dbReference type="NCBI Taxonomy" id="51655"/>
    <lineage>
        <taxon>Eukaryota</taxon>
        <taxon>Metazoa</taxon>
        <taxon>Ecdysozoa</taxon>
        <taxon>Arthropoda</taxon>
        <taxon>Hexapoda</taxon>
        <taxon>Insecta</taxon>
        <taxon>Pterygota</taxon>
        <taxon>Neoptera</taxon>
        <taxon>Endopterygota</taxon>
        <taxon>Lepidoptera</taxon>
        <taxon>Glossata</taxon>
        <taxon>Ditrysia</taxon>
        <taxon>Yponomeutoidea</taxon>
        <taxon>Plutellidae</taxon>
        <taxon>Plutella</taxon>
    </lineage>
</organism>